<dbReference type="Pfam" id="PF20613">
    <property type="entry name" value="HipA_2"/>
    <property type="match status" value="1"/>
</dbReference>
<dbReference type="Proteomes" id="UP000198414">
    <property type="component" value="Unassembled WGS sequence"/>
</dbReference>
<sequence length="276" mass="31444">MTLLEIDTIIHQMKAGNSQPFLVSCNDSKQYVMKCLNNTTNGKALFNELIAYRLSNLLKIDSPKSGIAKLPKNIVESNTLLLNNESRYGKCFVSQLINGVSLGINPITVSSISNINIFPKLVFFDTFLMNSDRADNKGNWFITKKDKKLIALDHTNIFRIAQIWDSASLAQDSQNPPEIIKQIDDLSYRLLAERYKKNNPQTHHPFSPIARIFKNLSDKEIHSCFSKIPSEWKISDTDLQAAQNFILFQREHSTDIVNELDQKFGFNKGGYQHGKF</sequence>
<evidence type="ECO:0000313" key="3">
    <source>
        <dbReference type="Proteomes" id="UP000198414"/>
    </source>
</evidence>
<dbReference type="EMBL" id="BCMI01000042">
    <property type="protein sequence ID" value="GAX07186.1"/>
    <property type="molecule type" value="Genomic_DNA"/>
</dbReference>
<dbReference type="InterPro" id="IPR046748">
    <property type="entry name" value="HipA_2"/>
</dbReference>
<proteinExistence type="predicted"/>
<comment type="caution">
    <text evidence="2">The sequence shown here is derived from an EMBL/GenBank/DDBJ whole genome shotgun (WGS) entry which is preliminary data.</text>
</comment>
<organism evidence="2 3">
    <name type="scientific">Secundilactobacillus pentosiphilus</name>
    <dbReference type="NCBI Taxonomy" id="1714682"/>
    <lineage>
        <taxon>Bacteria</taxon>
        <taxon>Bacillati</taxon>
        <taxon>Bacillota</taxon>
        <taxon>Bacilli</taxon>
        <taxon>Lactobacillales</taxon>
        <taxon>Lactobacillaceae</taxon>
        <taxon>Secundilactobacillus</taxon>
    </lineage>
</organism>
<dbReference type="RefSeq" id="WP_089122069.1">
    <property type="nucleotide sequence ID" value="NZ_BCMI01000042.1"/>
</dbReference>
<gene>
    <name evidence="2" type="ORF">IWT25_02534</name>
</gene>
<accession>A0A1Z5IZW8</accession>
<dbReference type="OrthoDB" id="2939938at2"/>
<evidence type="ECO:0000313" key="2">
    <source>
        <dbReference type="EMBL" id="GAX07186.1"/>
    </source>
</evidence>
<name>A0A1Z5IZW8_9LACO</name>
<dbReference type="AlphaFoldDB" id="A0A1Z5IZW8"/>
<evidence type="ECO:0000259" key="1">
    <source>
        <dbReference type="Pfam" id="PF20613"/>
    </source>
</evidence>
<protein>
    <recommendedName>
        <fullName evidence="1">HipA-like kinase domain-containing protein</fullName>
    </recommendedName>
</protein>
<reference evidence="2 3" key="1">
    <citation type="submission" date="2015-11" db="EMBL/GenBank/DDBJ databases">
        <title>Draft genome sequences of new species of the genus Lactobacillus isolated from orchardgrass silage.</title>
        <authorList>
            <person name="Tohno M."/>
            <person name="Tanizawa Y."/>
            <person name="Arita M."/>
        </authorList>
    </citation>
    <scope>NUCLEOTIDE SEQUENCE [LARGE SCALE GENOMIC DNA]</scope>
    <source>
        <strain evidence="2 3">IWT25</strain>
    </source>
</reference>
<feature type="domain" description="HipA-like kinase" evidence="1">
    <location>
        <begin position="6"/>
        <end position="158"/>
    </location>
</feature>